<feature type="transmembrane region" description="Helical" evidence="9">
    <location>
        <begin position="349"/>
        <end position="373"/>
    </location>
</feature>
<dbReference type="InterPro" id="IPR018461">
    <property type="entry name" value="Na/H_Antiport_NhaC-like_C"/>
</dbReference>
<accession>A0A1H8KKQ4</accession>
<dbReference type="PANTHER" id="PTHR33451:SF4">
    <property type="entry name" value="NA+_H+ ANTIPORTER"/>
    <property type="match status" value="1"/>
</dbReference>
<dbReference type="InterPro" id="IPR052180">
    <property type="entry name" value="NhaC_Na-H+_Antiporter"/>
</dbReference>
<dbReference type="Proteomes" id="UP000199512">
    <property type="component" value="Unassembled WGS sequence"/>
</dbReference>
<evidence type="ECO:0000256" key="3">
    <source>
        <dbReference type="ARBA" id="ARBA00022449"/>
    </source>
</evidence>
<dbReference type="AlphaFoldDB" id="A0A1H8KKQ4"/>
<dbReference type="Pfam" id="PF03553">
    <property type="entry name" value="Na_H_antiporter"/>
    <property type="match status" value="2"/>
</dbReference>
<feature type="transmembrane region" description="Helical" evidence="9">
    <location>
        <begin position="98"/>
        <end position="115"/>
    </location>
</feature>
<comment type="similarity">
    <text evidence="8">Belongs to the NhaC Na(+)/H(+) (TC 2.A.35) antiporter family.</text>
</comment>
<gene>
    <name evidence="11" type="ORF">SAMN05216454_1341</name>
</gene>
<name>A0A1H8KKQ4_9FIRM</name>
<evidence type="ECO:0000313" key="11">
    <source>
        <dbReference type="EMBL" id="SEN93445.1"/>
    </source>
</evidence>
<dbReference type="GO" id="GO:0015297">
    <property type="term" value="F:antiporter activity"/>
    <property type="evidence" value="ECO:0007669"/>
    <property type="project" value="UniProtKB-KW"/>
</dbReference>
<feature type="transmembrane region" description="Helical" evidence="9">
    <location>
        <begin position="31"/>
        <end position="51"/>
    </location>
</feature>
<dbReference type="GO" id="GO:0005886">
    <property type="term" value="C:plasma membrane"/>
    <property type="evidence" value="ECO:0007669"/>
    <property type="project" value="UniProtKB-SubCell"/>
</dbReference>
<feature type="transmembrane region" description="Helical" evidence="9">
    <location>
        <begin position="179"/>
        <end position="197"/>
    </location>
</feature>
<proteinExistence type="inferred from homology"/>
<feature type="transmembrane region" description="Helical" evidence="9">
    <location>
        <begin position="432"/>
        <end position="451"/>
    </location>
</feature>
<evidence type="ECO:0000259" key="10">
    <source>
        <dbReference type="Pfam" id="PF03553"/>
    </source>
</evidence>
<dbReference type="EMBL" id="FODF01000034">
    <property type="protein sequence ID" value="SEN93445.1"/>
    <property type="molecule type" value="Genomic_DNA"/>
</dbReference>
<evidence type="ECO:0000256" key="1">
    <source>
        <dbReference type="ARBA" id="ARBA00004651"/>
    </source>
</evidence>
<keyword evidence="2" id="KW-0813">Transport</keyword>
<feature type="domain" description="Na+/H+ antiporter NhaC-like C-terminal" evidence="10">
    <location>
        <begin position="274"/>
        <end position="447"/>
    </location>
</feature>
<evidence type="ECO:0000313" key="12">
    <source>
        <dbReference type="Proteomes" id="UP000199512"/>
    </source>
</evidence>
<feature type="transmembrane region" description="Helical" evidence="9">
    <location>
        <begin position="218"/>
        <end position="238"/>
    </location>
</feature>
<keyword evidence="12" id="KW-1185">Reference proteome</keyword>
<comment type="subcellular location">
    <subcellularLocation>
        <location evidence="1">Cell membrane</location>
        <topology evidence="1">Multi-pass membrane protein</topology>
    </subcellularLocation>
</comment>
<keyword evidence="3" id="KW-0050">Antiport</keyword>
<evidence type="ECO:0000256" key="2">
    <source>
        <dbReference type="ARBA" id="ARBA00022448"/>
    </source>
</evidence>
<keyword evidence="5 9" id="KW-0812">Transmembrane</keyword>
<protein>
    <submittedName>
        <fullName evidence="11">Putative methionine transporter, NhaC family</fullName>
    </submittedName>
</protein>
<evidence type="ECO:0000256" key="8">
    <source>
        <dbReference type="ARBA" id="ARBA00038435"/>
    </source>
</evidence>
<keyword evidence="4" id="KW-1003">Cell membrane</keyword>
<feature type="transmembrane region" description="Helical" evidence="9">
    <location>
        <begin position="394"/>
        <end position="420"/>
    </location>
</feature>
<dbReference type="RefSeq" id="WP_091976184.1">
    <property type="nucleotide sequence ID" value="NZ_FODF01000034.1"/>
</dbReference>
<evidence type="ECO:0000256" key="7">
    <source>
        <dbReference type="ARBA" id="ARBA00023136"/>
    </source>
</evidence>
<evidence type="ECO:0000256" key="5">
    <source>
        <dbReference type="ARBA" id="ARBA00022692"/>
    </source>
</evidence>
<dbReference type="OrthoDB" id="9790605at2"/>
<feature type="transmembrane region" description="Helical" evidence="9">
    <location>
        <begin position="258"/>
        <end position="291"/>
    </location>
</feature>
<dbReference type="PANTHER" id="PTHR33451">
    <property type="entry name" value="MALATE-2H(+)/NA(+)-LACTATE ANTIPORTER"/>
    <property type="match status" value="1"/>
</dbReference>
<organism evidence="11 12">
    <name type="scientific">Peptostreptococcus russellii</name>
    <dbReference type="NCBI Taxonomy" id="215200"/>
    <lineage>
        <taxon>Bacteria</taxon>
        <taxon>Bacillati</taxon>
        <taxon>Bacillota</taxon>
        <taxon>Clostridia</taxon>
        <taxon>Peptostreptococcales</taxon>
        <taxon>Peptostreptococcaceae</taxon>
        <taxon>Peptostreptococcus</taxon>
    </lineage>
</organism>
<feature type="transmembrane region" description="Helical" evidence="9">
    <location>
        <begin position="58"/>
        <end position="78"/>
    </location>
</feature>
<evidence type="ECO:0000256" key="4">
    <source>
        <dbReference type="ARBA" id="ARBA00022475"/>
    </source>
</evidence>
<sequence>MKKKNIENNVDEIDEVKVSGGENGVEANGKALIPFLVFVGVYLGSGIILQLKGVEMAFYQFPAPLAVVIGVISAFILIKGDFNDKFDTFIKGCGDSNIIIMCIIYLLAGGFASVCKAMGGIDSTVNLGLTYIPTEYLAAGVFIISGFIATATGTSVGSAAAVGPIAIAVAEKSGTSLPLMMGCVLGGIMLGDNLSIISDTTIASTRTQGCEMKDKFKLNLWLTIIPAIITVILLIVFGKPETAVQVESYDFNVVKVLPYVLVLVSAVAGVNVFVVLIAGIIFAGGIGLFYGDLNLLTFSQAIYKGFTGMTDIFLLSLLTGGLAEMVNKAGGISYLLVNVQKFIKGKRSAQLGISALVSITDIAIANNTVAIIINGEVAKRLCYKYKLDPRRSAALLSTFSSVFQGLIPYGAQMLIVTSFAGGRVSPLELLPYAWFIYLLAISAIVSIFIPFSDGLVRKDPWDFEHQVASSKVLKEKKHNENNTLGNSIVEVK</sequence>
<keyword evidence="7 9" id="KW-0472">Membrane</keyword>
<keyword evidence="6 9" id="KW-1133">Transmembrane helix</keyword>
<evidence type="ECO:0000256" key="6">
    <source>
        <dbReference type="ARBA" id="ARBA00022989"/>
    </source>
</evidence>
<evidence type="ECO:0000256" key="9">
    <source>
        <dbReference type="SAM" id="Phobius"/>
    </source>
</evidence>
<feature type="domain" description="Na+/H+ antiporter NhaC-like C-terminal" evidence="10">
    <location>
        <begin position="44"/>
        <end position="238"/>
    </location>
</feature>
<feature type="transmembrane region" description="Helical" evidence="9">
    <location>
        <begin position="136"/>
        <end position="167"/>
    </location>
</feature>
<reference evidence="11 12" key="1">
    <citation type="submission" date="2016-10" db="EMBL/GenBank/DDBJ databases">
        <authorList>
            <person name="de Groot N.N."/>
        </authorList>
    </citation>
    <scope>NUCLEOTIDE SEQUENCE [LARGE SCALE GENOMIC DNA]</scope>
    <source>
        <strain evidence="11 12">Calf135</strain>
    </source>
</reference>
<feature type="transmembrane region" description="Helical" evidence="9">
    <location>
        <begin position="312"/>
        <end position="337"/>
    </location>
</feature>